<comment type="subcellular location">
    <subcellularLocation>
        <location evidence="1">Cell membrane</location>
        <topology evidence="1">Multi-pass membrane protein</topology>
    </subcellularLocation>
</comment>
<dbReference type="EMBL" id="BAABBP010000016">
    <property type="protein sequence ID" value="GAA3996149.1"/>
    <property type="molecule type" value="Genomic_DNA"/>
</dbReference>
<evidence type="ECO:0000256" key="1">
    <source>
        <dbReference type="ARBA" id="ARBA00004651"/>
    </source>
</evidence>
<accession>A0ABP7RE30</accession>
<dbReference type="PANTHER" id="PTHR32309">
    <property type="entry name" value="TYROSINE-PROTEIN KINASE"/>
    <property type="match status" value="1"/>
</dbReference>
<dbReference type="Proteomes" id="UP001501627">
    <property type="component" value="Unassembled WGS sequence"/>
</dbReference>
<reference evidence="9" key="1">
    <citation type="journal article" date="2019" name="Int. J. Syst. Evol. Microbiol.">
        <title>The Global Catalogue of Microorganisms (GCM) 10K type strain sequencing project: providing services to taxonomists for standard genome sequencing and annotation.</title>
        <authorList>
            <consortium name="The Broad Institute Genomics Platform"/>
            <consortium name="The Broad Institute Genome Sequencing Center for Infectious Disease"/>
            <person name="Wu L."/>
            <person name="Ma J."/>
        </authorList>
    </citation>
    <scope>NUCLEOTIDE SEQUENCE [LARGE SCALE GENOMIC DNA]</scope>
    <source>
        <strain evidence="9">JCM 17561</strain>
    </source>
</reference>
<sequence>MRGNGHYEKIVNTLLSTMNQFAETQPIPLPRDDDEIDLLELLVVIAENLKLLILGPLVAGALALGVAYLLEPTYESVSVLQTGKTSPQLVASLARSADVLAAVAQELKVTPEATHSQRLKTMQTRVSPAVGRQDNLVTLTTRASTPEQAQKLNQAVWQHVYPLTLPLPADAHRIEAQIKALQEALETGTELEQATAKRLEAGQISEGTARLYADVTSANAQRVRSIADLQTQLEGLTEANLVQQPTLPDMPAKPKKALIAIIAALAAGMLLLVFVFVRQAFRAASSNPEQAGTLRRLRAALGLRG</sequence>
<evidence type="ECO:0000259" key="7">
    <source>
        <dbReference type="Pfam" id="PF02706"/>
    </source>
</evidence>
<evidence type="ECO:0000256" key="5">
    <source>
        <dbReference type="ARBA" id="ARBA00023136"/>
    </source>
</evidence>
<evidence type="ECO:0000256" key="6">
    <source>
        <dbReference type="SAM" id="Phobius"/>
    </source>
</evidence>
<evidence type="ECO:0000256" key="2">
    <source>
        <dbReference type="ARBA" id="ARBA00022475"/>
    </source>
</evidence>
<keyword evidence="3 6" id="KW-0812">Transmembrane</keyword>
<evidence type="ECO:0000256" key="3">
    <source>
        <dbReference type="ARBA" id="ARBA00022692"/>
    </source>
</evidence>
<gene>
    <name evidence="8" type="ORF">GCM10022279_19750</name>
</gene>
<dbReference type="PANTHER" id="PTHR32309:SF31">
    <property type="entry name" value="CAPSULAR EXOPOLYSACCHARIDE FAMILY"/>
    <property type="match status" value="1"/>
</dbReference>
<protein>
    <recommendedName>
        <fullName evidence="7">Polysaccharide chain length determinant N-terminal domain-containing protein</fullName>
    </recommendedName>
</protein>
<dbReference type="InterPro" id="IPR050445">
    <property type="entry name" value="Bact_polysacc_biosynth/exp"/>
</dbReference>
<dbReference type="Pfam" id="PF02706">
    <property type="entry name" value="Wzz"/>
    <property type="match status" value="1"/>
</dbReference>
<name>A0ABP7RE30_9BURK</name>
<organism evidence="8 9">
    <name type="scientific">Comamonas faecalis</name>
    <dbReference type="NCBI Taxonomy" id="1387849"/>
    <lineage>
        <taxon>Bacteria</taxon>
        <taxon>Pseudomonadati</taxon>
        <taxon>Pseudomonadota</taxon>
        <taxon>Betaproteobacteria</taxon>
        <taxon>Burkholderiales</taxon>
        <taxon>Comamonadaceae</taxon>
        <taxon>Comamonas</taxon>
    </lineage>
</organism>
<feature type="domain" description="Polysaccharide chain length determinant N-terminal" evidence="7">
    <location>
        <begin position="34"/>
        <end position="86"/>
    </location>
</feature>
<dbReference type="InterPro" id="IPR003856">
    <property type="entry name" value="LPS_length_determ_N"/>
</dbReference>
<keyword evidence="4 6" id="KW-1133">Transmembrane helix</keyword>
<evidence type="ECO:0000256" key="4">
    <source>
        <dbReference type="ARBA" id="ARBA00022989"/>
    </source>
</evidence>
<keyword evidence="5 6" id="KW-0472">Membrane</keyword>
<keyword evidence="2" id="KW-1003">Cell membrane</keyword>
<evidence type="ECO:0000313" key="9">
    <source>
        <dbReference type="Proteomes" id="UP001501627"/>
    </source>
</evidence>
<keyword evidence="9" id="KW-1185">Reference proteome</keyword>
<proteinExistence type="predicted"/>
<evidence type="ECO:0000313" key="8">
    <source>
        <dbReference type="EMBL" id="GAA3996149.1"/>
    </source>
</evidence>
<comment type="caution">
    <text evidence="8">The sequence shown here is derived from an EMBL/GenBank/DDBJ whole genome shotgun (WGS) entry which is preliminary data.</text>
</comment>
<feature type="transmembrane region" description="Helical" evidence="6">
    <location>
        <begin position="257"/>
        <end position="277"/>
    </location>
</feature>